<comment type="caution">
    <text evidence="2">The sequence shown here is derived from an EMBL/GenBank/DDBJ whole genome shotgun (WGS) entry which is preliminary data.</text>
</comment>
<dbReference type="EMBL" id="MFLV01000008">
    <property type="protein sequence ID" value="OGG71855.1"/>
    <property type="molecule type" value="Genomic_DNA"/>
</dbReference>
<reference evidence="2 3" key="1">
    <citation type="journal article" date="2016" name="Nat. Commun.">
        <title>Thousands of microbial genomes shed light on interconnected biogeochemical processes in an aquifer system.</title>
        <authorList>
            <person name="Anantharaman K."/>
            <person name="Brown C.T."/>
            <person name="Hug L.A."/>
            <person name="Sharon I."/>
            <person name="Castelle C.J."/>
            <person name="Probst A.J."/>
            <person name="Thomas B.C."/>
            <person name="Singh A."/>
            <person name="Wilkins M.J."/>
            <person name="Karaoz U."/>
            <person name="Brodie E.L."/>
            <person name="Williams K.H."/>
            <person name="Hubbard S.S."/>
            <person name="Banfield J.F."/>
        </authorList>
    </citation>
    <scope>NUCLEOTIDE SEQUENCE [LARGE SCALE GENOMIC DNA]</scope>
</reference>
<feature type="transmembrane region" description="Helical" evidence="1">
    <location>
        <begin position="20"/>
        <end position="41"/>
    </location>
</feature>
<evidence type="ECO:0000313" key="3">
    <source>
        <dbReference type="Proteomes" id="UP000179115"/>
    </source>
</evidence>
<keyword evidence="1" id="KW-0472">Membrane</keyword>
<proteinExistence type="predicted"/>
<keyword evidence="1" id="KW-1133">Transmembrane helix</keyword>
<dbReference type="AlphaFoldDB" id="A0A1F6EDV6"/>
<protein>
    <submittedName>
        <fullName evidence="2">Uncharacterized protein</fullName>
    </submittedName>
</protein>
<gene>
    <name evidence="2" type="ORF">A3A35_02865</name>
</gene>
<evidence type="ECO:0000256" key="1">
    <source>
        <dbReference type="SAM" id="Phobius"/>
    </source>
</evidence>
<accession>A0A1F6EDV6</accession>
<organism evidence="2 3">
    <name type="scientific">Candidatus Kaiserbacteria bacterium RIFCSPLOWO2_01_FULL_51_21</name>
    <dbReference type="NCBI Taxonomy" id="1798508"/>
    <lineage>
        <taxon>Bacteria</taxon>
        <taxon>Candidatus Kaiseribacteriota</taxon>
    </lineage>
</organism>
<sequence>MSGEGMDMSSAVAIVFGRPIPRWTVALAFFAIGLGLMVWRSKMSSDWDIAISLGGAIMVLVGGDMFRGGKRPTHRRQRRAF</sequence>
<feature type="transmembrane region" description="Helical" evidence="1">
    <location>
        <begin position="47"/>
        <end position="66"/>
    </location>
</feature>
<dbReference type="Proteomes" id="UP000179115">
    <property type="component" value="Unassembled WGS sequence"/>
</dbReference>
<name>A0A1F6EDV6_9BACT</name>
<evidence type="ECO:0000313" key="2">
    <source>
        <dbReference type="EMBL" id="OGG71855.1"/>
    </source>
</evidence>
<keyword evidence="1" id="KW-0812">Transmembrane</keyword>